<reference evidence="1 2" key="1">
    <citation type="submission" date="2014-04" db="EMBL/GenBank/DDBJ databases">
        <authorList>
            <consortium name="DOE Joint Genome Institute"/>
            <person name="Kuo A."/>
            <person name="Ruytinx J."/>
            <person name="Rineau F."/>
            <person name="Colpaert J."/>
            <person name="Kohler A."/>
            <person name="Nagy L.G."/>
            <person name="Floudas D."/>
            <person name="Copeland A."/>
            <person name="Barry K.W."/>
            <person name="Cichocki N."/>
            <person name="Veneault-Fourrey C."/>
            <person name="LaButti K."/>
            <person name="Lindquist E.A."/>
            <person name="Lipzen A."/>
            <person name="Lundell T."/>
            <person name="Morin E."/>
            <person name="Murat C."/>
            <person name="Sun H."/>
            <person name="Tunlid A."/>
            <person name="Henrissat B."/>
            <person name="Grigoriev I.V."/>
            <person name="Hibbett D.S."/>
            <person name="Martin F."/>
            <person name="Nordberg H.P."/>
            <person name="Cantor M.N."/>
            <person name="Hua S.X."/>
        </authorList>
    </citation>
    <scope>NUCLEOTIDE SEQUENCE [LARGE SCALE GENOMIC DNA]</scope>
    <source>
        <strain evidence="1 2">UH-Slu-Lm8-n1</strain>
    </source>
</reference>
<dbReference type="AlphaFoldDB" id="A0A0D0A8N5"/>
<sequence>MEESTFGTARERLQVRLWLHIRIETHFYPPHLRNLWRNTVQLDTTSVFAHPGQF</sequence>
<proteinExistence type="predicted"/>
<evidence type="ECO:0000313" key="2">
    <source>
        <dbReference type="Proteomes" id="UP000054485"/>
    </source>
</evidence>
<keyword evidence="2" id="KW-1185">Reference proteome</keyword>
<gene>
    <name evidence="1" type="ORF">CY34DRAFT_809762</name>
</gene>
<dbReference type="InParanoid" id="A0A0D0A8N5"/>
<organism evidence="1 2">
    <name type="scientific">Suillus luteus UH-Slu-Lm8-n1</name>
    <dbReference type="NCBI Taxonomy" id="930992"/>
    <lineage>
        <taxon>Eukaryota</taxon>
        <taxon>Fungi</taxon>
        <taxon>Dikarya</taxon>
        <taxon>Basidiomycota</taxon>
        <taxon>Agaricomycotina</taxon>
        <taxon>Agaricomycetes</taxon>
        <taxon>Agaricomycetidae</taxon>
        <taxon>Boletales</taxon>
        <taxon>Suillineae</taxon>
        <taxon>Suillaceae</taxon>
        <taxon>Suillus</taxon>
    </lineage>
</organism>
<accession>A0A0D0A8N5</accession>
<dbReference type="EMBL" id="KN835414">
    <property type="protein sequence ID" value="KIK38046.1"/>
    <property type="molecule type" value="Genomic_DNA"/>
</dbReference>
<dbReference type="Proteomes" id="UP000054485">
    <property type="component" value="Unassembled WGS sequence"/>
</dbReference>
<reference evidence="2" key="2">
    <citation type="submission" date="2015-01" db="EMBL/GenBank/DDBJ databases">
        <title>Evolutionary Origins and Diversification of the Mycorrhizal Mutualists.</title>
        <authorList>
            <consortium name="DOE Joint Genome Institute"/>
            <consortium name="Mycorrhizal Genomics Consortium"/>
            <person name="Kohler A."/>
            <person name="Kuo A."/>
            <person name="Nagy L.G."/>
            <person name="Floudas D."/>
            <person name="Copeland A."/>
            <person name="Barry K.W."/>
            <person name="Cichocki N."/>
            <person name="Veneault-Fourrey C."/>
            <person name="LaButti K."/>
            <person name="Lindquist E.A."/>
            <person name="Lipzen A."/>
            <person name="Lundell T."/>
            <person name="Morin E."/>
            <person name="Murat C."/>
            <person name="Riley R."/>
            <person name="Ohm R."/>
            <person name="Sun H."/>
            <person name="Tunlid A."/>
            <person name="Henrissat B."/>
            <person name="Grigoriev I.V."/>
            <person name="Hibbett D.S."/>
            <person name="Martin F."/>
        </authorList>
    </citation>
    <scope>NUCLEOTIDE SEQUENCE [LARGE SCALE GENOMIC DNA]</scope>
    <source>
        <strain evidence="2">UH-Slu-Lm8-n1</strain>
    </source>
</reference>
<dbReference type="HOGENOM" id="CLU_3051974_0_0_1"/>
<protein>
    <submittedName>
        <fullName evidence="1">Uncharacterized protein</fullName>
    </submittedName>
</protein>
<evidence type="ECO:0000313" key="1">
    <source>
        <dbReference type="EMBL" id="KIK38046.1"/>
    </source>
</evidence>
<name>A0A0D0A8N5_9AGAM</name>